<dbReference type="PROSITE" id="PS51186">
    <property type="entry name" value="GNAT"/>
    <property type="match status" value="1"/>
</dbReference>
<dbReference type="OrthoDB" id="1821130at2"/>
<organism evidence="4 5">
    <name type="scientific">Gemmata obscuriglobus</name>
    <dbReference type="NCBI Taxonomy" id="114"/>
    <lineage>
        <taxon>Bacteria</taxon>
        <taxon>Pseudomonadati</taxon>
        <taxon>Planctomycetota</taxon>
        <taxon>Planctomycetia</taxon>
        <taxon>Gemmatales</taxon>
        <taxon>Gemmataceae</taxon>
        <taxon>Gemmata</taxon>
    </lineage>
</organism>
<reference evidence="4 5" key="1">
    <citation type="submission" date="2018-01" db="EMBL/GenBank/DDBJ databases">
        <title>G. obscuriglobus.</title>
        <authorList>
            <person name="Franke J."/>
            <person name="Blomberg W."/>
            <person name="Selmecki A."/>
        </authorList>
    </citation>
    <scope>NUCLEOTIDE SEQUENCE [LARGE SCALE GENOMIC DNA]</scope>
    <source>
        <strain evidence="4 5">DSM 5831</strain>
    </source>
</reference>
<dbReference type="SUPFAM" id="SSF55729">
    <property type="entry name" value="Acyl-CoA N-acyltransferases (Nat)"/>
    <property type="match status" value="1"/>
</dbReference>
<evidence type="ECO:0000259" key="3">
    <source>
        <dbReference type="PROSITE" id="PS51186"/>
    </source>
</evidence>
<dbReference type="Proteomes" id="UP000245802">
    <property type="component" value="Chromosome"/>
</dbReference>
<dbReference type="PANTHER" id="PTHR43877">
    <property type="entry name" value="AMINOALKYLPHOSPHONATE N-ACETYLTRANSFERASE-RELATED-RELATED"/>
    <property type="match status" value="1"/>
</dbReference>
<keyword evidence="1 4" id="KW-0808">Transferase</keyword>
<dbReference type="GO" id="GO:0016747">
    <property type="term" value="F:acyltransferase activity, transferring groups other than amino-acyl groups"/>
    <property type="evidence" value="ECO:0007669"/>
    <property type="project" value="InterPro"/>
</dbReference>
<evidence type="ECO:0000256" key="1">
    <source>
        <dbReference type="ARBA" id="ARBA00022679"/>
    </source>
</evidence>
<dbReference type="CDD" id="cd04301">
    <property type="entry name" value="NAT_SF"/>
    <property type="match status" value="1"/>
</dbReference>
<keyword evidence="2" id="KW-0012">Acyltransferase</keyword>
<dbReference type="InterPro" id="IPR050832">
    <property type="entry name" value="Bact_Acetyltransf"/>
</dbReference>
<dbReference type="Pfam" id="PF00583">
    <property type="entry name" value="Acetyltransf_1"/>
    <property type="match status" value="1"/>
</dbReference>
<dbReference type="InterPro" id="IPR000182">
    <property type="entry name" value="GNAT_dom"/>
</dbReference>
<proteinExistence type="predicted"/>
<evidence type="ECO:0000313" key="4">
    <source>
        <dbReference type="EMBL" id="AWM37902.1"/>
    </source>
</evidence>
<dbReference type="EMBL" id="CP025958">
    <property type="protein sequence ID" value="AWM37902.1"/>
    <property type="molecule type" value="Genomic_DNA"/>
</dbReference>
<dbReference type="KEGG" id="gog:C1280_13500"/>
<evidence type="ECO:0000313" key="5">
    <source>
        <dbReference type="Proteomes" id="UP000245802"/>
    </source>
</evidence>
<keyword evidence="5" id="KW-1185">Reference proteome</keyword>
<dbReference type="AlphaFoldDB" id="A0A2Z3H0Q0"/>
<sequence>MALRCCGAQFDPARERRREGVEEPFCPSATGRRVVNHTGGVHSGLAGSAMVTFRSMLEEDIPAALTLWQGLPGIGLRDADSPAALARYLRRNPGCSFVALGAAGELVGVSLAGHDGRRGYLHHVAVAEAFRGRGIGRALFDRCAGALRAEGVEKINLWVKADNAAGLAFWKRVGGSERTELVTVSIVLGDNPNA</sequence>
<name>A0A2Z3H0Q0_9BACT</name>
<feature type="domain" description="N-acetyltransferase" evidence="3">
    <location>
        <begin position="51"/>
        <end position="194"/>
    </location>
</feature>
<protein>
    <submittedName>
        <fullName evidence="4">GNAT family N-acetyltransferase</fullName>
    </submittedName>
</protein>
<dbReference type="InterPro" id="IPR016181">
    <property type="entry name" value="Acyl_CoA_acyltransferase"/>
</dbReference>
<dbReference type="Gene3D" id="3.40.630.30">
    <property type="match status" value="1"/>
</dbReference>
<evidence type="ECO:0000256" key="2">
    <source>
        <dbReference type="ARBA" id="ARBA00023315"/>
    </source>
</evidence>
<gene>
    <name evidence="4" type="ORF">C1280_13500</name>
</gene>
<accession>A0A2Z3H0Q0</accession>